<reference evidence="2 3" key="1">
    <citation type="submission" date="2020-08" db="EMBL/GenBank/DDBJ databases">
        <title>Croceimicrobium hydrocarbonivorans gen. nov., sp. nov., a novel marine bacterium isolated from a bacterial consortium that degrades polyethylene terephthalate.</title>
        <authorList>
            <person name="Liu R."/>
        </authorList>
    </citation>
    <scope>NUCLEOTIDE SEQUENCE [LARGE SCALE GENOMIC DNA]</scope>
    <source>
        <strain evidence="2 3">A20-9</strain>
    </source>
</reference>
<evidence type="ECO:0000259" key="1">
    <source>
        <dbReference type="Pfam" id="PF09603"/>
    </source>
</evidence>
<proteinExistence type="predicted"/>
<dbReference type="KEGG" id="chyd:H4K34_08085"/>
<dbReference type="EMBL" id="CP060139">
    <property type="protein sequence ID" value="QNR25789.1"/>
    <property type="molecule type" value="Genomic_DNA"/>
</dbReference>
<name>A0A7H0VJ91_9FLAO</name>
<gene>
    <name evidence="2" type="ORF">H4K34_08085</name>
</gene>
<feature type="domain" description="Fibrobacter succinogenes major paralogous" evidence="1">
    <location>
        <begin position="314"/>
        <end position="497"/>
    </location>
</feature>
<evidence type="ECO:0000313" key="2">
    <source>
        <dbReference type="EMBL" id="QNR25789.1"/>
    </source>
</evidence>
<dbReference type="Proteomes" id="UP000516305">
    <property type="component" value="Chromosome"/>
</dbReference>
<dbReference type="RefSeq" id="WP_210760314.1">
    <property type="nucleotide sequence ID" value="NZ_CP060139.1"/>
</dbReference>
<dbReference type="NCBIfam" id="TIGR02145">
    <property type="entry name" value="Fib_succ_major"/>
    <property type="match status" value="1"/>
</dbReference>
<dbReference type="AlphaFoldDB" id="A0A7H0VJ91"/>
<evidence type="ECO:0000313" key="3">
    <source>
        <dbReference type="Proteomes" id="UP000516305"/>
    </source>
</evidence>
<dbReference type="Pfam" id="PF09603">
    <property type="entry name" value="Fib_succ_major"/>
    <property type="match status" value="1"/>
</dbReference>
<sequence length="499" mass="56292">MKAQTFIFCLLLGLSLPMWGQYPERQFSLDWLEGIYSNLNPAKLEELKDHRLTANKKGKQVVKELSPVMDQLQKGGFFEGGLDLNAYALTGFDWNRRVFHFKADHPNEAPALIFSLAVELDNPTLCESWRLVGSPKAAFTAPKKDADLLHFSINQLLDEASKYHESQWLPERNSERADYHQLKSTFKYTDGALLAAWEHMDNPEKRDFFLDLKPANWELQDMDQRNALAMIELESILSKMGKFKAISVEIQAEGESLHIVRTYQSESMPNHIIKVDFGPENQSIWVLDVKTPLNILIPPGGPQDASGNSYTALSIGDQTWTGPNASSKHFRNGDAIPVVEDANLFYHYMHLGIPVACYPNFDEKNAAMGLLYSSDVLWDPRGLAPIGYRIPGAADWQALLDFINHPKEASFLKSKEGWYKESFSNDHYGFSAPGAGRIKGKNASDFEEEAAFWAFNQGANAQEAIQYLELEHGDAYLETKVADHLKNGLALSLRFIKIQ</sequence>
<protein>
    <submittedName>
        <fullName evidence="2">Fibrobacter succinogenes major paralogous domain-containing protein</fullName>
    </submittedName>
</protein>
<accession>A0A7H0VJ91</accession>
<keyword evidence="3" id="KW-1185">Reference proteome</keyword>
<dbReference type="InterPro" id="IPR011871">
    <property type="entry name" value="Fib_succ_major"/>
</dbReference>
<organism evidence="2 3">
    <name type="scientific">Croceimicrobium hydrocarbonivorans</name>
    <dbReference type="NCBI Taxonomy" id="2761580"/>
    <lineage>
        <taxon>Bacteria</taxon>
        <taxon>Pseudomonadati</taxon>
        <taxon>Bacteroidota</taxon>
        <taxon>Flavobacteriia</taxon>
        <taxon>Flavobacteriales</taxon>
        <taxon>Owenweeksiaceae</taxon>
        <taxon>Croceimicrobium</taxon>
    </lineage>
</organism>